<evidence type="ECO:0000259" key="6">
    <source>
        <dbReference type="Pfam" id="PF00329"/>
    </source>
</evidence>
<keyword evidence="3" id="KW-0997">Cell inner membrane</keyword>
<keyword evidence="3" id="KW-0830">Ubiquinone</keyword>
<dbReference type="GO" id="GO:0005886">
    <property type="term" value="C:plasma membrane"/>
    <property type="evidence" value="ECO:0007669"/>
    <property type="project" value="UniProtKB-SubCell"/>
</dbReference>
<accession>F2NJZ8</accession>
<keyword evidence="3 5" id="KW-0874">Quinone</keyword>
<dbReference type="OrthoDB" id="9803286at2"/>
<dbReference type="SUPFAM" id="SSF143243">
    <property type="entry name" value="Nqo5-like"/>
    <property type="match status" value="1"/>
</dbReference>
<dbReference type="KEGG" id="dao:Desac_2113"/>
<evidence type="ECO:0000256" key="1">
    <source>
        <dbReference type="ARBA" id="ARBA00007569"/>
    </source>
</evidence>
<dbReference type="PANTHER" id="PTHR10884">
    <property type="entry name" value="NADH DEHYDROGENASE UBIQUINONE IRON-SULFUR PROTEIN 3"/>
    <property type="match status" value="1"/>
</dbReference>
<keyword evidence="3" id="KW-0472">Membrane</keyword>
<evidence type="ECO:0000313" key="8">
    <source>
        <dbReference type="Proteomes" id="UP000000483"/>
    </source>
</evidence>
<gene>
    <name evidence="3" type="primary">nuoC</name>
    <name evidence="7" type="ordered locus">Desac_2113</name>
</gene>
<dbReference type="GO" id="GO:0008137">
    <property type="term" value="F:NADH dehydrogenase (ubiquinone) activity"/>
    <property type="evidence" value="ECO:0007669"/>
    <property type="project" value="InterPro"/>
</dbReference>
<feature type="domain" description="NADH:ubiquinone oxidoreductase 30kDa subunit" evidence="6">
    <location>
        <begin position="28"/>
        <end position="152"/>
    </location>
</feature>
<evidence type="ECO:0000313" key="7">
    <source>
        <dbReference type="EMBL" id="AEB09942.1"/>
    </source>
</evidence>
<dbReference type="GO" id="GO:0050136">
    <property type="term" value="F:NADH dehydrogenase (quinone) (non-electrogenic) activity"/>
    <property type="evidence" value="ECO:0007669"/>
    <property type="project" value="UniProtKB-UniRule"/>
</dbReference>
<dbReference type="STRING" id="880072.Desac_2113"/>
<dbReference type="eggNOG" id="COG0852">
    <property type="taxonomic scope" value="Bacteria"/>
</dbReference>
<sequence>MDMAINKLQAQFPDEIVDVYEFRGDATVTVKPEKLVEICEFLRDDPETSFRYLSSVSGVDYHPASPRFAATYHLYSHQNRNRIALKAFCANDDAPALPSVVSVWSTADWHEREAYDLVGIKFSGHPDLRRILTPPECEGYHPLRKDYPQEGY</sequence>
<dbReference type="GO" id="GO:0048038">
    <property type="term" value="F:quinone binding"/>
    <property type="evidence" value="ECO:0007669"/>
    <property type="project" value="UniProtKB-KW"/>
</dbReference>
<dbReference type="AlphaFoldDB" id="F2NJZ8"/>
<keyword evidence="3 4" id="KW-0520">NAD</keyword>
<dbReference type="InterPro" id="IPR001268">
    <property type="entry name" value="NADH_UbQ_OxRdtase_30kDa_su"/>
</dbReference>
<comment type="similarity">
    <text evidence="1 3 4">Belongs to the complex I 30 kDa subunit family.</text>
</comment>
<proteinExistence type="inferred from homology"/>
<organism evidence="7 8">
    <name type="scientific">Desulfobacca acetoxidans (strain ATCC 700848 / DSM 11109 / ASRB2)</name>
    <dbReference type="NCBI Taxonomy" id="880072"/>
    <lineage>
        <taxon>Bacteria</taxon>
        <taxon>Pseudomonadati</taxon>
        <taxon>Thermodesulfobacteriota</taxon>
        <taxon>Desulfobaccia</taxon>
        <taxon>Desulfobaccales</taxon>
        <taxon>Desulfobaccaceae</taxon>
        <taxon>Desulfobacca</taxon>
    </lineage>
</organism>
<dbReference type="HOGENOM" id="CLU_042628_6_2_7"/>
<dbReference type="NCBIfam" id="TIGR01961">
    <property type="entry name" value="NuoC_fam"/>
    <property type="match status" value="1"/>
</dbReference>
<dbReference type="PANTHER" id="PTHR10884:SF14">
    <property type="entry name" value="NADH DEHYDROGENASE [UBIQUINONE] IRON-SULFUR PROTEIN 3, MITOCHONDRIAL"/>
    <property type="match status" value="1"/>
</dbReference>
<comment type="subcellular location">
    <subcellularLocation>
        <location evidence="3">Cell inner membrane</location>
        <topology evidence="3">Peripheral membrane protein</topology>
        <orientation evidence="3">Cytoplasmic side</orientation>
    </subcellularLocation>
</comment>
<evidence type="ECO:0000256" key="4">
    <source>
        <dbReference type="RuleBase" id="RU003456"/>
    </source>
</evidence>
<keyword evidence="2 3" id="KW-0813">Transport</keyword>
<dbReference type="Pfam" id="PF00329">
    <property type="entry name" value="Complex1_30kDa"/>
    <property type="match status" value="1"/>
</dbReference>
<name>F2NJZ8_DESAR</name>
<evidence type="ECO:0000256" key="5">
    <source>
        <dbReference type="RuleBase" id="RU003582"/>
    </source>
</evidence>
<dbReference type="HAMAP" id="MF_01357">
    <property type="entry name" value="NDH1_NuoC"/>
    <property type="match status" value="1"/>
</dbReference>
<keyword evidence="7" id="KW-0560">Oxidoreductase</keyword>
<dbReference type="Gene3D" id="3.30.460.80">
    <property type="entry name" value="NADH:ubiquinone oxidoreductase, 30kDa subunit"/>
    <property type="match status" value="1"/>
</dbReference>
<reference evidence="7 8" key="1">
    <citation type="journal article" date="2011" name="Stand. Genomic Sci.">
        <title>Complete genome sequence of the acetate-degrading sulfate reducer Desulfobacca acetoxidans type strain (ASRB2).</title>
        <authorList>
            <person name="Goker M."/>
            <person name="Teshima H."/>
            <person name="Lapidus A."/>
            <person name="Nolan M."/>
            <person name="Lucas S."/>
            <person name="Hammon N."/>
            <person name="Deshpande S."/>
            <person name="Cheng J.F."/>
            <person name="Tapia R."/>
            <person name="Han C."/>
            <person name="Goodwin L."/>
            <person name="Pitluck S."/>
            <person name="Huntemann M."/>
            <person name="Liolios K."/>
            <person name="Ivanova N."/>
            <person name="Pagani I."/>
            <person name="Mavromatis K."/>
            <person name="Ovchinikova G."/>
            <person name="Pati A."/>
            <person name="Chen A."/>
            <person name="Palaniappan K."/>
            <person name="Land M."/>
            <person name="Hauser L."/>
            <person name="Brambilla E.M."/>
            <person name="Rohde M."/>
            <person name="Spring S."/>
            <person name="Detter J.C."/>
            <person name="Woyke T."/>
            <person name="Bristow J."/>
            <person name="Eisen J.A."/>
            <person name="Markowitz V."/>
            <person name="Hugenholtz P."/>
            <person name="Kyrpides N.C."/>
            <person name="Klenk H.P."/>
        </authorList>
    </citation>
    <scope>NUCLEOTIDE SEQUENCE [LARGE SCALE GENOMIC DNA]</scope>
    <source>
        <strain evidence="8">ATCC 700848 / DSM 11109 / ASRB2</strain>
    </source>
</reference>
<protein>
    <recommendedName>
        <fullName evidence="3">NADH-quinone oxidoreductase subunit C</fullName>
        <ecNumber evidence="3">7.1.1.-</ecNumber>
    </recommendedName>
    <alternativeName>
        <fullName evidence="3">NADH dehydrogenase I subunit C</fullName>
    </alternativeName>
    <alternativeName>
        <fullName evidence="3">NDH-1 subunit C</fullName>
    </alternativeName>
</protein>
<dbReference type="PROSITE" id="PS00542">
    <property type="entry name" value="COMPLEX1_30K"/>
    <property type="match status" value="1"/>
</dbReference>
<dbReference type="InterPro" id="IPR037232">
    <property type="entry name" value="NADH_quin_OxRdtase_su_C/D-like"/>
</dbReference>
<dbReference type="EMBL" id="CP002629">
    <property type="protein sequence ID" value="AEB09942.1"/>
    <property type="molecule type" value="Genomic_DNA"/>
</dbReference>
<evidence type="ECO:0000256" key="2">
    <source>
        <dbReference type="ARBA" id="ARBA00022448"/>
    </source>
</evidence>
<comment type="catalytic activity">
    <reaction evidence="3 5">
        <text>a quinone + NADH + 5 H(+)(in) = a quinol + NAD(+) + 4 H(+)(out)</text>
        <dbReference type="Rhea" id="RHEA:57888"/>
        <dbReference type="ChEBI" id="CHEBI:15378"/>
        <dbReference type="ChEBI" id="CHEBI:24646"/>
        <dbReference type="ChEBI" id="CHEBI:57540"/>
        <dbReference type="ChEBI" id="CHEBI:57945"/>
        <dbReference type="ChEBI" id="CHEBI:132124"/>
    </reaction>
</comment>
<comment type="subunit">
    <text evidence="3">NDH-1 is composed of 14 different subunits. Subunits NuoB, C, D, E, F, and G constitute the peripheral sector of the complex.</text>
</comment>
<keyword evidence="8" id="KW-1185">Reference proteome</keyword>
<comment type="function">
    <text evidence="3">NDH-1 shuttles electrons from NADH, via FMN and iron-sulfur (Fe-S) centers, to quinones in the respiratory chain. The immediate electron acceptor for the enzyme in this species is believed to be ubiquinone. Couples the redox reaction to proton translocation (for every two electrons transferred, four hydrogen ions are translocated across the cytoplasmic membrane), and thus conserves the redox energy in a proton gradient.</text>
</comment>
<dbReference type="InterPro" id="IPR020396">
    <property type="entry name" value="NADH_UbQ_OxRdtase_CS"/>
</dbReference>
<dbReference type="InterPro" id="IPR010218">
    <property type="entry name" value="NADH_DH_suC"/>
</dbReference>
<keyword evidence="3 4" id="KW-1278">Translocase</keyword>
<keyword evidence="3" id="KW-1003">Cell membrane</keyword>
<dbReference type="Proteomes" id="UP000000483">
    <property type="component" value="Chromosome"/>
</dbReference>
<dbReference type="EC" id="7.1.1.-" evidence="3"/>
<reference evidence="8" key="2">
    <citation type="submission" date="2011-03" db="EMBL/GenBank/DDBJ databases">
        <title>The complete genome of Desulfobacca acetoxidans DSM 11109.</title>
        <authorList>
            <consortium name="US DOE Joint Genome Institute (JGI-PGF)"/>
            <person name="Lucas S."/>
            <person name="Copeland A."/>
            <person name="Lapidus A."/>
            <person name="Bruce D."/>
            <person name="Goodwin L."/>
            <person name="Pitluck S."/>
            <person name="Peters L."/>
            <person name="Kyrpides N."/>
            <person name="Mavromatis K."/>
            <person name="Ivanova N."/>
            <person name="Ovchinnikova G."/>
            <person name="Teshima H."/>
            <person name="Detter J.C."/>
            <person name="Han C."/>
            <person name="Land M."/>
            <person name="Hauser L."/>
            <person name="Markowitz V."/>
            <person name="Cheng J.-F."/>
            <person name="Hugenholtz P."/>
            <person name="Woyke T."/>
            <person name="Wu D."/>
            <person name="Spring S."/>
            <person name="Schueler E."/>
            <person name="Brambilla E."/>
            <person name="Klenk H.-P."/>
            <person name="Eisen J.A."/>
        </authorList>
    </citation>
    <scope>NUCLEOTIDE SEQUENCE [LARGE SCALE GENOMIC DNA]</scope>
    <source>
        <strain evidence="8">ATCC 700848 / DSM 11109 / ASRB2</strain>
    </source>
</reference>
<evidence type="ECO:0000256" key="3">
    <source>
        <dbReference type="HAMAP-Rule" id="MF_01357"/>
    </source>
</evidence>